<dbReference type="OrthoDB" id="46382at2"/>
<evidence type="ECO:0000313" key="1">
    <source>
        <dbReference type="EMBL" id="ABV34323.1"/>
    </source>
</evidence>
<keyword evidence="2" id="KW-1185">Reference proteome</keyword>
<accession>A8F839</accession>
<name>A8F839_PSELT</name>
<organism evidence="1 2">
    <name type="scientific">Pseudothermotoga lettingae (strain ATCC BAA-301 / DSM 14385 / NBRC 107922 / TMO)</name>
    <name type="common">Thermotoga lettingae</name>
    <dbReference type="NCBI Taxonomy" id="416591"/>
    <lineage>
        <taxon>Bacteria</taxon>
        <taxon>Thermotogati</taxon>
        <taxon>Thermotogota</taxon>
        <taxon>Thermotogae</taxon>
        <taxon>Thermotogales</taxon>
        <taxon>Thermotogaceae</taxon>
        <taxon>Pseudothermotoga</taxon>
    </lineage>
</organism>
<dbReference type="EMBL" id="CP000812">
    <property type="protein sequence ID" value="ABV34323.1"/>
    <property type="molecule type" value="Genomic_DNA"/>
</dbReference>
<proteinExistence type="predicted"/>
<reference evidence="1 2" key="1">
    <citation type="submission" date="2007-08" db="EMBL/GenBank/DDBJ databases">
        <title>Complete sequence of Thermotoga lettingae TMO.</title>
        <authorList>
            <consortium name="US DOE Joint Genome Institute"/>
            <person name="Copeland A."/>
            <person name="Lucas S."/>
            <person name="Lapidus A."/>
            <person name="Barry K."/>
            <person name="Glavina del Rio T."/>
            <person name="Dalin E."/>
            <person name="Tice H."/>
            <person name="Pitluck S."/>
            <person name="Foster B."/>
            <person name="Bruce D."/>
            <person name="Schmutz J."/>
            <person name="Larimer F."/>
            <person name="Land M."/>
            <person name="Hauser L."/>
            <person name="Kyrpides N."/>
            <person name="Mikhailova N."/>
            <person name="Nelson K."/>
            <person name="Gogarten J.P."/>
            <person name="Noll K."/>
            <person name="Richardson P."/>
        </authorList>
    </citation>
    <scope>NUCLEOTIDE SEQUENCE [LARGE SCALE GENOMIC DNA]</scope>
    <source>
        <strain evidence="2">ATCC BAA-301 / DSM 14385 / NBRC 107922 / TMO</strain>
    </source>
</reference>
<dbReference type="RefSeq" id="WP_012003799.1">
    <property type="nucleotide sequence ID" value="NC_009828.1"/>
</dbReference>
<dbReference type="Proteomes" id="UP000002016">
    <property type="component" value="Chromosome"/>
</dbReference>
<dbReference type="STRING" id="416591.Tlet_1769"/>
<protein>
    <submittedName>
        <fullName evidence="1">Uncharacterized protein</fullName>
    </submittedName>
</protein>
<dbReference type="AlphaFoldDB" id="A8F839"/>
<dbReference type="HOGENOM" id="CLU_1229027_0_0_0"/>
<sequence>MRVYVDIVDEKTKANIFHAIGMCCGVAVADEKDADLYVGEKAHPFLDSVIVTNHIPDDLDQVVDVILPGQELDYYLMKFKLMYCYVLTRCSIETFLDEEIYKSQRYNIPLSIAMVKVCSDEEFTTRALYNNAKKQARTSDRIVLYDKNTLIAILPYIGLDGAKVFVGRLIRRAKRIKLPKTSHFPDVIASICQITNEITDASDLLLRLEETAKDAVLAGQRIVTI</sequence>
<gene>
    <name evidence="1" type="ordered locus">Tlet_1769</name>
</gene>
<dbReference type="KEGG" id="tle:Tlet_1769"/>
<evidence type="ECO:0000313" key="2">
    <source>
        <dbReference type="Proteomes" id="UP000002016"/>
    </source>
</evidence>
<reference evidence="1 2" key="2">
    <citation type="journal article" date="2009" name="Proc. Natl. Acad. Sci. U.S.A.">
        <title>On the chimeric nature, thermophilic origin, and phylogenetic placement of the Thermotogales.</title>
        <authorList>
            <person name="Zhaxybayeva O."/>
            <person name="Swithers K.S."/>
            <person name="Lapierre P."/>
            <person name="Fournier G.P."/>
            <person name="Bickhart D.M."/>
            <person name="DeBoy R.T."/>
            <person name="Nelson K.E."/>
            <person name="Nesbo C.L."/>
            <person name="Doolittle W.F."/>
            <person name="Gogarten J.P."/>
            <person name="Noll K.M."/>
        </authorList>
    </citation>
    <scope>NUCLEOTIDE SEQUENCE [LARGE SCALE GENOMIC DNA]</scope>
    <source>
        <strain evidence="2">ATCC BAA-301 / DSM 14385 / NBRC 107922 / TMO</strain>
    </source>
</reference>